<gene>
    <name evidence="3" type="ORF">EGI31_13555</name>
</gene>
<sequence>GETTNGIGGSFESTNGYSIQTSGKIKFAGNGVGIIQSNRFLKSINSNGDAEWSNLLPYSQTTTATTALLKITNTSTSGYNGIQGETFSSGLGFGIHGIANSTTPSGPNAGVWGKNSSTNSLGYGVGGTHSGTGAAVRGETTNGIGGSFESTNGYSIQTSGKIKFAGNGVGIIQSNRFLKSINSNGDAEWSNLLPYSQTTTATTALLKITNTSTSGYNGIQGETFSSGLGFGIHGIANSTTPSGPNAGVWGKNSSTNSLGYGVGGTHSGTGAAVRGETTNGIGGSFESTNGYSIQTSGKIKFAGNGVGIIQSNRFLKSINSNGDAEWSNLLPYSQTTTATTALLKITNTSTSGYNGIQGETFSSGLGFGIHGIANSTTPSGPNAGVWGENNSTNSLGYGVGGVHHGMGAAVKGETTNGIGGHFTSTNNIALITDKGKIGFGNTAPSLNSDERVEINGRLRIRDSTSTAGVWFNNSANGIGLDNGAFYGLQNNISGLEKAGIWIGSAWRFTINRVGNANFTGTVTATGFPIASDFRYKKNIQPLENTLSKVQKIVGVSYDLRKDEFPEKNFSDKPQIGFIAQDLEKIFPEMVFTDEKCYKSVDYARLTPVLVEAMKELILKNQTLENKNQTLESRLDKIEAMLSAIQPNTENLNSKK</sequence>
<evidence type="ECO:0000313" key="4">
    <source>
        <dbReference type="Proteomes" id="UP001204144"/>
    </source>
</evidence>
<comment type="caution">
    <text evidence="3">The sequence shown here is derived from an EMBL/GenBank/DDBJ whole genome shotgun (WGS) entry which is preliminary data.</text>
</comment>
<protein>
    <submittedName>
        <fullName evidence="3">Tail fiber domain-containing protein</fullName>
    </submittedName>
</protein>
<proteinExistence type="predicted"/>
<feature type="coiled-coil region" evidence="1">
    <location>
        <begin position="613"/>
        <end position="640"/>
    </location>
</feature>
<dbReference type="InterPro" id="IPR030392">
    <property type="entry name" value="S74_ICA"/>
</dbReference>
<dbReference type="EMBL" id="RJUF01000049">
    <property type="protein sequence ID" value="MCP9763977.1"/>
    <property type="molecule type" value="Genomic_DNA"/>
</dbReference>
<dbReference type="RefSeq" id="WP_255037738.1">
    <property type="nucleotide sequence ID" value="NZ_RJUF01000049.1"/>
</dbReference>
<evidence type="ECO:0000256" key="1">
    <source>
        <dbReference type="SAM" id="Coils"/>
    </source>
</evidence>
<feature type="non-terminal residue" evidence="3">
    <location>
        <position position="1"/>
    </location>
</feature>
<dbReference type="Pfam" id="PF13884">
    <property type="entry name" value="Peptidase_S74"/>
    <property type="match status" value="1"/>
</dbReference>
<name>A0AAE3H3R6_9BACT</name>
<accession>A0AAE3H3R6</accession>
<dbReference type="PROSITE" id="PS51688">
    <property type="entry name" value="ICA"/>
    <property type="match status" value="1"/>
</dbReference>
<feature type="domain" description="Peptidase S74" evidence="2">
    <location>
        <begin position="531"/>
        <end position="627"/>
    </location>
</feature>
<evidence type="ECO:0000313" key="3">
    <source>
        <dbReference type="EMBL" id="MCP9763977.1"/>
    </source>
</evidence>
<evidence type="ECO:0000259" key="2">
    <source>
        <dbReference type="PROSITE" id="PS51688"/>
    </source>
</evidence>
<organism evidence="3 4">
    <name type="scientific">Lacihabitans soyangensis</name>
    <dbReference type="NCBI Taxonomy" id="869394"/>
    <lineage>
        <taxon>Bacteria</taxon>
        <taxon>Pseudomonadati</taxon>
        <taxon>Bacteroidota</taxon>
        <taxon>Cytophagia</taxon>
        <taxon>Cytophagales</taxon>
        <taxon>Leadbetterellaceae</taxon>
        <taxon>Lacihabitans</taxon>
    </lineage>
</organism>
<keyword evidence="4" id="KW-1185">Reference proteome</keyword>
<reference evidence="3 4" key="1">
    <citation type="submission" date="2018-11" db="EMBL/GenBank/DDBJ databases">
        <title>Novel bacteria species description.</title>
        <authorList>
            <person name="Han J.-H."/>
        </authorList>
    </citation>
    <scope>NUCLEOTIDE SEQUENCE [LARGE SCALE GENOMIC DNA]</scope>
    <source>
        <strain evidence="3 4">KCTC23259</strain>
    </source>
</reference>
<keyword evidence="1" id="KW-0175">Coiled coil</keyword>
<dbReference type="AlphaFoldDB" id="A0AAE3H3R6"/>
<dbReference type="Proteomes" id="UP001204144">
    <property type="component" value="Unassembled WGS sequence"/>
</dbReference>